<comment type="caution">
    <text evidence="1">The sequence shown here is derived from an EMBL/GenBank/DDBJ whole genome shotgun (WGS) entry which is preliminary data.</text>
</comment>
<keyword evidence="2" id="KW-1185">Reference proteome</keyword>
<sequence>MSNRFTPQKVVLVTRSLSRSVNTHTHAETNSKLTHLYSAGSDAPLGSALSLVESLTFQKQNA</sequence>
<organism evidence="1 2">
    <name type="scientific">Scomber scombrus</name>
    <name type="common">Atlantic mackerel</name>
    <name type="synonym">Scomber vernalis</name>
    <dbReference type="NCBI Taxonomy" id="13677"/>
    <lineage>
        <taxon>Eukaryota</taxon>
        <taxon>Metazoa</taxon>
        <taxon>Chordata</taxon>
        <taxon>Craniata</taxon>
        <taxon>Vertebrata</taxon>
        <taxon>Euteleostomi</taxon>
        <taxon>Actinopterygii</taxon>
        <taxon>Neopterygii</taxon>
        <taxon>Teleostei</taxon>
        <taxon>Neoteleostei</taxon>
        <taxon>Acanthomorphata</taxon>
        <taxon>Pelagiaria</taxon>
        <taxon>Scombriformes</taxon>
        <taxon>Scombridae</taxon>
        <taxon>Scomber</taxon>
    </lineage>
</organism>
<gene>
    <name evidence="1" type="ORF">FSCOSCO3_A015393</name>
</gene>
<evidence type="ECO:0000313" key="1">
    <source>
        <dbReference type="EMBL" id="CAK6979748.1"/>
    </source>
</evidence>
<feature type="non-terminal residue" evidence="1">
    <location>
        <position position="62"/>
    </location>
</feature>
<dbReference type="EMBL" id="CAWUFR010000609">
    <property type="protein sequence ID" value="CAK6979748.1"/>
    <property type="molecule type" value="Genomic_DNA"/>
</dbReference>
<protein>
    <submittedName>
        <fullName evidence="1">Uncharacterized protein</fullName>
    </submittedName>
</protein>
<dbReference type="AlphaFoldDB" id="A0AAV1Q6T0"/>
<dbReference type="Proteomes" id="UP001314229">
    <property type="component" value="Unassembled WGS sequence"/>
</dbReference>
<proteinExistence type="predicted"/>
<reference evidence="1 2" key="1">
    <citation type="submission" date="2024-01" db="EMBL/GenBank/DDBJ databases">
        <authorList>
            <person name="Alioto T."/>
            <person name="Alioto T."/>
            <person name="Gomez Garrido J."/>
        </authorList>
    </citation>
    <scope>NUCLEOTIDE SEQUENCE [LARGE SCALE GENOMIC DNA]</scope>
</reference>
<evidence type="ECO:0000313" key="2">
    <source>
        <dbReference type="Proteomes" id="UP001314229"/>
    </source>
</evidence>
<accession>A0AAV1Q6T0</accession>
<name>A0AAV1Q6T0_SCOSC</name>